<gene>
    <name evidence="3" type="ORF">BLNAU_707</name>
</gene>
<dbReference type="Proteomes" id="UP001281761">
    <property type="component" value="Unassembled WGS sequence"/>
</dbReference>
<feature type="compositionally biased region" description="Polar residues" evidence="1">
    <location>
        <begin position="485"/>
        <end position="495"/>
    </location>
</feature>
<evidence type="ECO:0000256" key="1">
    <source>
        <dbReference type="SAM" id="MobiDB-lite"/>
    </source>
</evidence>
<name>A0ABQ9YKI4_9EUKA</name>
<proteinExistence type="predicted"/>
<dbReference type="CDD" id="cd02989">
    <property type="entry name" value="Phd_like_TxnDC9"/>
    <property type="match status" value="1"/>
</dbReference>
<dbReference type="Gene3D" id="3.40.30.10">
    <property type="entry name" value="Glutaredoxin"/>
    <property type="match status" value="1"/>
</dbReference>
<protein>
    <submittedName>
        <fullName evidence="3">Thioredoxin</fullName>
    </submittedName>
</protein>
<dbReference type="Pfam" id="PF00085">
    <property type="entry name" value="Thioredoxin"/>
    <property type="match status" value="1"/>
</dbReference>
<feature type="region of interest" description="Disordered" evidence="1">
    <location>
        <begin position="485"/>
        <end position="518"/>
    </location>
</feature>
<evidence type="ECO:0000313" key="4">
    <source>
        <dbReference type="Proteomes" id="UP001281761"/>
    </source>
</evidence>
<dbReference type="InterPro" id="IPR036249">
    <property type="entry name" value="Thioredoxin-like_sf"/>
</dbReference>
<sequence>MHSLRVNTSTLFLLLPESYLSLPDTLPLLSFILPPSNSFSHSDIFTHRTLNSSDPTKLTPPAAALLAVLKTHSVSLCPKCAGIRNSRIEQHKTDGELSAESVGCYPIELGHDDLIHFKVSEQVRLSEDGEMQTYMTHLAKGVEWLVKMIGRTWNTPSADLSSPHNAIPEFSVVDTPPRPPHTAAPTETCEDLSEPIITMLDVILNAMRHFLHTTSHTPKQHDIFISTILSLYTSTTHDVTNTLSTLSSDTIQKMKGSPQKFATSTPVRPKSSPLHPRSSPSFIVSDSPAHPIPSPPSLTAHLQTQISFAQTLTTLLFECKQSPALLTNQRTEAFIRPFATLLDPFSCFTSSANLPRHTVYTSFVHRYQHFAKLVHGGLLVTCAIFQFLATDMSDLVAKSLHVFLYTTSLSSKQFLPRQPHTTLLLSVLLSTLSDLITSHPQFFSFIWESPCSGTIATPSLISAILFIPLSSASTIPHPPASSSLFTPKSSRVIPSNSPPSPTRLFTLSSPTKDSQHTSPDRLFATPFSVTDCNTLEWKTSYVGAVLKSLAPLFGYQQADLQKTATPHRSVVTKSLTVLLPSQATLTEAEKVTIRKAFFVARNILRKMAQLVETLSFRTCRDVLSELLQSDILGLLTNILVSFIHNMHTCAHALLLLVDYLHLAFHLSHQPKRNISLRNNAIMTESSNHQLGGGVIDDELEAIRKKRLQYLKEKQEENLRAIAAGGGRLRDIEENQFLPEVTGTKWAVVSFYHHTFNRCAILHSHLEKLAPKYPTIKFLKIDVEKCPFFVEKLKVRVLPELLYFHDGINTARSTGFEDFGNQDTFETRLIEERMAKEGMIVLGEEHFTQSKSSKKTMRAHDHSFITSTEADMDALRQQMMEDDDFDDL</sequence>
<comment type="caution">
    <text evidence="3">The sequence shown here is derived from an EMBL/GenBank/DDBJ whole genome shotgun (WGS) entry which is preliminary data.</text>
</comment>
<dbReference type="EMBL" id="JARBJD010000003">
    <property type="protein sequence ID" value="KAK2964176.1"/>
    <property type="molecule type" value="Genomic_DNA"/>
</dbReference>
<evidence type="ECO:0000313" key="3">
    <source>
        <dbReference type="EMBL" id="KAK2964176.1"/>
    </source>
</evidence>
<feature type="compositionally biased region" description="Polar residues" evidence="1">
    <location>
        <begin position="503"/>
        <end position="512"/>
    </location>
</feature>
<reference evidence="3 4" key="1">
    <citation type="journal article" date="2022" name="bioRxiv">
        <title>Genomics of Preaxostyla Flagellates Illuminates Evolutionary Transitions and the Path Towards Mitochondrial Loss.</title>
        <authorList>
            <person name="Novak L.V.F."/>
            <person name="Treitli S.C."/>
            <person name="Pyrih J."/>
            <person name="Halakuc P."/>
            <person name="Pipaliya S.V."/>
            <person name="Vacek V."/>
            <person name="Brzon O."/>
            <person name="Soukal P."/>
            <person name="Eme L."/>
            <person name="Dacks J.B."/>
            <person name="Karnkowska A."/>
            <person name="Elias M."/>
            <person name="Hampl V."/>
        </authorList>
    </citation>
    <scope>NUCLEOTIDE SEQUENCE [LARGE SCALE GENOMIC DNA]</scope>
    <source>
        <strain evidence="3">NAU3</strain>
        <tissue evidence="3">Gut</tissue>
    </source>
</reference>
<accession>A0ABQ9YKI4</accession>
<evidence type="ECO:0000259" key="2">
    <source>
        <dbReference type="Pfam" id="PF00085"/>
    </source>
</evidence>
<dbReference type="SUPFAM" id="SSF52833">
    <property type="entry name" value="Thioredoxin-like"/>
    <property type="match status" value="1"/>
</dbReference>
<dbReference type="PANTHER" id="PTHR21148">
    <property type="entry name" value="THIOREDOXIN DOMAIN-CONTAINING PROTEIN 9"/>
    <property type="match status" value="1"/>
</dbReference>
<organism evidence="3 4">
    <name type="scientific">Blattamonas nauphoetae</name>
    <dbReference type="NCBI Taxonomy" id="2049346"/>
    <lineage>
        <taxon>Eukaryota</taxon>
        <taxon>Metamonada</taxon>
        <taxon>Preaxostyla</taxon>
        <taxon>Oxymonadida</taxon>
        <taxon>Blattamonas</taxon>
    </lineage>
</organism>
<feature type="domain" description="Thioredoxin" evidence="2">
    <location>
        <begin position="733"/>
        <end position="814"/>
    </location>
</feature>
<feature type="region of interest" description="Disordered" evidence="1">
    <location>
        <begin position="255"/>
        <end position="286"/>
    </location>
</feature>
<dbReference type="InterPro" id="IPR013766">
    <property type="entry name" value="Thioredoxin_domain"/>
</dbReference>
<keyword evidence="4" id="KW-1185">Reference proteome</keyword>